<sequence length="163" mass="18219">MDNLISEALESVQEKVVAAKAICSARIKEIEDAIDALVVEKNILLKHLQSLESVNLSNDKKALTLNINMPDSNRATTKDTEGYNRSWPWALKIQFVLSQTDRKMSPKQIVEEIFKFEPELRKSKSLNSITSVISARIKRGALVKYPIDGPNESSSSSYLVGLK</sequence>
<proteinExistence type="predicted"/>
<keyword evidence="2" id="KW-1185">Reference proteome</keyword>
<dbReference type="Proteomes" id="UP001501844">
    <property type="component" value="Unassembled WGS sequence"/>
</dbReference>
<protein>
    <submittedName>
        <fullName evidence="1">Uncharacterized protein</fullName>
    </submittedName>
</protein>
<accession>A0ABP8FYB7</accession>
<reference evidence="2" key="1">
    <citation type="journal article" date="2019" name="Int. J. Syst. Evol. Microbiol.">
        <title>The Global Catalogue of Microorganisms (GCM) 10K type strain sequencing project: providing services to taxonomists for standard genome sequencing and annotation.</title>
        <authorList>
            <consortium name="The Broad Institute Genomics Platform"/>
            <consortium name="The Broad Institute Genome Sequencing Center for Infectious Disease"/>
            <person name="Wu L."/>
            <person name="Ma J."/>
        </authorList>
    </citation>
    <scope>NUCLEOTIDE SEQUENCE [LARGE SCALE GENOMIC DNA]</scope>
    <source>
        <strain evidence="2">JCM 17917</strain>
    </source>
</reference>
<dbReference type="RefSeq" id="WP_345168639.1">
    <property type="nucleotide sequence ID" value="NZ_BAABGX010000003.1"/>
</dbReference>
<gene>
    <name evidence="1" type="ORF">GCM10023183_33230</name>
</gene>
<comment type="caution">
    <text evidence="1">The sequence shown here is derived from an EMBL/GenBank/DDBJ whole genome shotgun (WGS) entry which is preliminary data.</text>
</comment>
<evidence type="ECO:0000313" key="1">
    <source>
        <dbReference type="EMBL" id="GAA4313499.1"/>
    </source>
</evidence>
<evidence type="ECO:0000313" key="2">
    <source>
        <dbReference type="Proteomes" id="UP001501844"/>
    </source>
</evidence>
<dbReference type="EMBL" id="BAABGX010000003">
    <property type="protein sequence ID" value="GAA4313499.1"/>
    <property type="molecule type" value="Genomic_DNA"/>
</dbReference>
<name>A0ABP8FYB7_9BACT</name>
<organism evidence="1 2">
    <name type="scientific">Nibribacter koreensis</name>
    <dbReference type="NCBI Taxonomy" id="1084519"/>
    <lineage>
        <taxon>Bacteria</taxon>
        <taxon>Pseudomonadati</taxon>
        <taxon>Bacteroidota</taxon>
        <taxon>Cytophagia</taxon>
        <taxon>Cytophagales</taxon>
        <taxon>Hymenobacteraceae</taxon>
        <taxon>Nibribacter</taxon>
    </lineage>
</organism>